<feature type="transmembrane region" description="Helical" evidence="6">
    <location>
        <begin position="12"/>
        <end position="31"/>
    </location>
</feature>
<dbReference type="CDD" id="cd00130">
    <property type="entry name" value="PAS"/>
    <property type="match status" value="4"/>
</dbReference>
<dbReference type="Pfam" id="PF08448">
    <property type="entry name" value="PAS_4"/>
    <property type="match status" value="1"/>
</dbReference>
<dbReference type="InterPro" id="IPR052162">
    <property type="entry name" value="Sensor_kinase/Photoreceptor"/>
</dbReference>
<evidence type="ECO:0000313" key="10">
    <source>
        <dbReference type="EMBL" id="ADY60513.1"/>
    </source>
</evidence>
<dbReference type="SMART" id="SM00086">
    <property type="entry name" value="PAC"/>
    <property type="match status" value="4"/>
</dbReference>
<feature type="domain" description="PAC" evidence="9">
    <location>
        <begin position="968"/>
        <end position="1019"/>
    </location>
</feature>
<dbReference type="InterPro" id="IPR001610">
    <property type="entry name" value="PAC"/>
</dbReference>
<dbReference type="GO" id="GO:0006355">
    <property type="term" value="P:regulation of DNA-templated transcription"/>
    <property type="evidence" value="ECO:0007669"/>
    <property type="project" value="InterPro"/>
</dbReference>
<feature type="transmembrane region" description="Helical" evidence="6">
    <location>
        <begin position="604"/>
        <end position="624"/>
    </location>
</feature>
<dbReference type="FunFam" id="3.30.565.10:FF:000006">
    <property type="entry name" value="Sensor histidine kinase WalK"/>
    <property type="match status" value="1"/>
</dbReference>
<evidence type="ECO:0000256" key="2">
    <source>
        <dbReference type="ARBA" id="ARBA00012438"/>
    </source>
</evidence>
<dbReference type="eggNOG" id="COG3452">
    <property type="taxonomic scope" value="Bacteria"/>
</dbReference>
<dbReference type="PANTHER" id="PTHR43304:SF1">
    <property type="entry name" value="PAC DOMAIN-CONTAINING PROTEIN"/>
    <property type="match status" value="1"/>
</dbReference>
<sequence length="1506" mass="169927">MKSDFWKRPELPALLLSLLAASVTYFAFSAWQRSGDVRAEEELRERVDYHLAAVQSEVRLAVNRRLQMASAMQSVVEASPELSAEKFRQLAVDMFSRQFDALAALVVENGKLLTVVAGPGFDQSLADQWAEEFVPHEPHSTPLVVGPYKLGDSRNVLEFRFSGFARAVAGEPSDRARRAARSTSVEIALLFDQQRLADEIESVVPGHMALAIQMGTLVQADDFLLGQDWVVRSDPVERRVALPVGEWATYMVPASGWPIRRRAEGISGQLRWIFAFSVGVLTYYLLIKTSYLSEWFATERTGRRIEFTVPGLRGMPVTAALPVLALAVSSVLVSMVLWKQETEEIRRQFQNQAETFVRRSLQQFDRRGEKLELVAGLFRASDRVTDAVFRQFVFDMLNNDAGFFSISWISGQSANEQSDVSDTAAAENAEVEEAAGTGSLQIYDCISPFAGNEWKGFRFWSDAEVRKLIAQTGHRGQLQIVSHDRMADNRLPPHSCPIQITIRKPASRDPAAENLDVVLALMNMEPIFRKEAGLQSYSDVALLVTERCPVNGHQIVYQKGNPLLGDEDLDFTAEITDSVAGRMWTYRFAALPGYVSSARSGAPWLALTAGLLLSTLVGIGTMRLHDRSLKMEEVAAARKGQLNAAEMRLFREREETQLILDSIPSLIFLKDRENLILRVNQSVLDSLGMSRAEVEGRASSELYPNNAEQFYQDDLQVIASGKPKLAFVEPIGDRWVRTDKIPITNVAGEVDRILVIATDVTEQRRAESLVRAWFNASPEGMITARPDGRIALVNDEVCAMFDLSSAALQGMQVEDLFEQTFDEDQGVDLQFLFENPPEQAETITLRLPARSSDERVFPAEVKVTRADTLEGTILLLSLIDQTEVERIEASLRRTEELLKKTSEMARIGGWEFDAITRELHWSDEVCRIHDVPAGFKPTLEQAVQFMTPDSQKLATDAIDEMLKTGKPYDLELEYITASGRQVWGRAIGEPEFKDGKCVRMWGALQDISNYKETERRLQLTRHAVEFSADAVYFIERDGQLRYVNDRACRDLGYTKTEFESMTVSDIAPNVPAERWEEEWQQNKEIGNRLFESIHQRKNGEKFPCQIQTSFLKFESQELIVATVRDITQAKREAELRHTLFERSADAHLLFDETGILECNQAAIDMLRMPDRENLLGRQPFEFSPEYQPNGERSEDLRGKYVAQAYESGSFRFDWIHTRANGEEFPCDVTLTAVELESGPALLLVWHDISERKQAEETQVALTLQVVEANRALERTNAELKEFAYVASHDLQTPLRGISGFAQFLKEDYEGKLDEQADEYLSRISDGAQRMQRLIKDLLAYSQVDLTSSAFASVDLNTLLDDVIGYLRPAIETSAADVTAERLPTVQGNSTQLFQLFQNLVSNSLKYRNQEHTVIQISAEEREEEWVIGVRDNGIGIAPEHHDRIFQIFRRLHTQKEYEGTGVGLALCRRIVERHGGEIWVESDEDNGCCFKFTLPKSGIATTQRLD</sequence>
<keyword evidence="5 10" id="KW-0418">Kinase</keyword>
<keyword evidence="11" id="KW-1185">Reference proteome</keyword>
<feature type="domain" description="PAC" evidence="9">
    <location>
        <begin position="719"/>
        <end position="772"/>
    </location>
</feature>
<dbReference type="InterPro" id="IPR004358">
    <property type="entry name" value="Sig_transdc_His_kin-like_C"/>
</dbReference>
<dbReference type="NCBIfam" id="TIGR00229">
    <property type="entry name" value="sensory_box"/>
    <property type="match status" value="4"/>
</dbReference>
<dbReference type="HOGENOM" id="CLU_248415_0_0_0"/>
<dbReference type="InterPro" id="IPR035965">
    <property type="entry name" value="PAS-like_dom_sf"/>
</dbReference>
<evidence type="ECO:0000256" key="1">
    <source>
        <dbReference type="ARBA" id="ARBA00000085"/>
    </source>
</evidence>
<dbReference type="SUPFAM" id="SSF55785">
    <property type="entry name" value="PYP-like sensor domain (PAS domain)"/>
    <property type="match status" value="5"/>
</dbReference>
<dbReference type="eggNOG" id="COG3614">
    <property type="taxonomic scope" value="Bacteria"/>
</dbReference>
<dbReference type="InterPro" id="IPR013656">
    <property type="entry name" value="PAS_4"/>
</dbReference>
<dbReference type="eggNOG" id="COG4251">
    <property type="taxonomic scope" value="Bacteria"/>
</dbReference>
<dbReference type="EMBL" id="CP002546">
    <property type="protein sequence ID" value="ADY60513.1"/>
    <property type="molecule type" value="Genomic_DNA"/>
</dbReference>
<dbReference type="PROSITE" id="PS50112">
    <property type="entry name" value="PAS"/>
    <property type="match status" value="2"/>
</dbReference>
<dbReference type="PANTHER" id="PTHR43304">
    <property type="entry name" value="PHYTOCHROME-LIKE PROTEIN CPH1"/>
    <property type="match status" value="1"/>
</dbReference>
<dbReference type="Pfam" id="PF00512">
    <property type="entry name" value="HisKA"/>
    <property type="match status" value="1"/>
</dbReference>
<dbReference type="InterPro" id="IPR005467">
    <property type="entry name" value="His_kinase_dom"/>
</dbReference>
<evidence type="ECO:0000256" key="6">
    <source>
        <dbReference type="SAM" id="Phobius"/>
    </source>
</evidence>
<evidence type="ECO:0000259" key="8">
    <source>
        <dbReference type="PROSITE" id="PS50112"/>
    </source>
</evidence>
<dbReference type="Gene3D" id="3.30.565.10">
    <property type="entry name" value="Histidine kinase-like ATPase, C-terminal domain"/>
    <property type="match status" value="1"/>
</dbReference>
<evidence type="ECO:0000256" key="4">
    <source>
        <dbReference type="ARBA" id="ARBA00022679"/>
    </source>
</evidence>
<dbReference type="Gene3D" id="3.30.450.20">
    <property type="entry name" value="PAS domain"/>
    <property type="match status" value="5"/>
</dbReference>
<evidence type="ECO:0000259" key="9">
    <source>
        <dbReference type="PROSITE" id="PS50113"/>
    </source>
</evidence>
<dbReference type="eggNOG" id="COG3829">
    <property type="taxonomic scope" value="Bacteria"/>
</dbReference>
<feature type="transmembrane region" description="Helical" evidence="6">
    <location>
        <begin position="270"/>
        <end position="287"/>
    </location>
</feature>
<feature type="domain" description="PAS" evidence="8">
    <location>
        <begin position="652"/>
        <end position="722"/>
    </location>
</feature>
<keyword evidence="4" id="KW-0808">Transferase</keyword>
<dbReference type="PROSITE" id="PS50109">
    <property type="entry name" value="HIS_KIN"/>
    <property type="match status" value="1"/>
</dbReference>
<evidence type="ECO:0000256" key="5">
    <source>
        <dbReference type="ARBA" id="ARBA00022777"/>
    </source>
</evidence>
<name>F0SFQ3_RUBBR</name>
<dbReference type="RefSeq" id="WP_013629235.1">
    <property type="nucleotide sequence ID" value="NC_015174.1"/>
</dbReference>
<gene>
    <name evidence="10" type="ordered locus">Plabr_2914</name>
</gene>
<dbReference type="InterPro" id="IPR013655">
    <property type="entry name" value="PAS_fold_3"/>
</dbReference>
<dbReference type="PRINTS" id="PR00344">
    <property type="entry name" value="BCTRLSENSOR"/>
</dbReference>
<comment type="catalytic activity">
    <reaction evidence="1">
        <text>ATP + protein L-histidine = ADP + protein N-phospho-L-histidine.</text>
        <dbReference type="EC" id="2.7.13.3"/>
    </reaction>
</comment>
<accession>F0SFQ3</accession>
<dbReference type="Pfam" id="PF13426">
    <property type="entry name" value="PAS_9"/>
    <property type="match status" value="2"/>
</dbReference>
<dbReference type="SMART" id="SM00387">
    <property type="entry name" value="HATPase_c"/>
    <property type="match status" value="1"/>
</dbReference>
<dbReference type="SMART" id="SM00388">
    <property type="entry name" value="HisKA"/>
    <property type="match status" value="1"/>
</dbReference>
<dbReference type="GO" id="GO:0000155">
    <property type="term" value="F:phosphorelay sensor kinase activity"/>
    <property type="evidence" value="ECO:0007669"/>
    <property type="project" value="InterPro"/>
</dbReference>
<keyword evidence="6" id="KW-1133">Transmembrane helix</keyword>
<dbReference type="InterPro" id="IPR036890">
    <property type="entry name" value="HATPase_C_sf"/>
</dbReference>
<dbReference type="PROSITE" id="PS50113">
    <property type="entry name" value="PAC"/>
    <property type="match status" value="2"/>
</dbReference>
<dbReference type="EC" id="2.7.13.3" evidence="2"/>
<reference evidence="11" key="1">
    <citation type="submission" date="2011-02" db="EMBL/GenBank/DDBJ databases">
        <title>The complete genome of Planctomyces brasiliensis DSM 5305.</title>
        <authorList>
            <person name="Lucas S."/>
            <person name="Copeland A."/>
            <person name="Lapidus A."/>
            <person name="Bruce D."/>
            <person name="Goodwin L."/>
            <person name="Pitluck S."/>
            <person name="Kyrpides N."/>
            <person name="Mavromatis K."/>
            <person name="Pagani I."/>
            <person name="Ivanova N."/>
            <person name="Ovchinnikova G."/>
            <person name="Lu M."/>
            <person name="Detter J.C."/>
            <person name="Han C."/>
            <person name="Land M."/>
            <person name="Hauser L."/>
            <person name="Markowitz V."/>
            <person name="Cheng J.-F."/>
            <person name="Hugenholtz P."/>
            <person name="Woyke T."/>
            <person name="Wu D."/>
            <person name="Tindall B."/>
            <person name="Pomrenke H.G."/>
            <person name="Brambilla E."/>
            <person name="Klenk H.-P."/>
            <person name="Eisen J.A."/>
        </authorList>
    </citation>
    <scope>NUCLEOTIDE SEQUENCE [LARGE SCALE GENOMIC DNA]</scope>
    <source>
        <strain evidence="11">ATCC 49424 / DSM 5305 / JCM 21570 / NBRC 103401 / IFAM 1448</strain>
    </source>
</reference>
<dbReference type="Pfam" id="PF08447">
    <property type="entry name" value="PAS_3"/>
    <property type="match status" value="1"/>
</dbReference>
<dbReference type="SUPFAM" id="SSF47384">
    <property type="entry name" value="Homodimeric domain of signal transducing histidine kinase"/>
    <property type="match status" value="1"/>
</dbReference>
<dbReference type="Pfam" id="PF02518">
    <property type="entry name" value="HATPase_c"/>
    <property type="match status" value="1"/>
</dbReference>
<dbReference type="InterPro" id="IPR000700">
    <property type="entry name" value="PAS-assoc_C"/>
</dbReference>
<protein>
    <recommendedName>
        <fullName evidence="2">histidine kinase</fullName>
        <ecNumber evidence="2">2.7.13.3</ecNumber>
    </recommendedName>
</protein>
<dbReference type="InterPro" id="IPR036097">
    <property type="entry name" value="HisK_dim/P_sf"/>
</dbReference>
<feature type="transmembrane region" description="Helical" evidence="6">
    <location>
        <begin position="319"/>
        <end position="338"/>
    </location>
</feature>
<dbReference type="STRING" id="756272.Plabr_2914"/>
<dbReference type="InterPro" id="IPR003661">
    <property type="entry name" value="HisK_dim/P_dom"/>
</dbReference>
<dbReference type="InterPro" id="IPR013767">
    <property type="entry name" value="PAS_fold"/>
</dbReference>
<feature type="domain" description="PAS" evidence="8">
    <location>
        <begin position="1016"/>
        <end position="1058"/>
    </location>
</feature>
<dbReference type="Proteomes" id="UP000006860">
    <property type="component" value="Chromosome"/>
</dbReference>
<organism evidence="10 11">
    <name type="scientific">Rubinisphaera brasiliensis (strain ATCC 49424 / DSM 5305 / JCM 21570 / IAM 15109 / NBRC 103401 / IFAM 1448)</name>
    <name type="common">Planctomyces brasiliensis</name>
    <dbReference type="NCBI Taxonomy" id="756272"/>
    <lineage>
        <taxon>Bacteria</taxon>
        <taxon>Pseudomonadati</taxon>
        <taxon>Planctomycetota</taxon>
        <taxon>Planctomycetia</taxon>
        <taxon>Planctomycetales</taxon>
        <taxon>Planctomycetaceae</taxon>
        <taxon>Rubinisphaera</taxon>
    </lineage>
</organism>
<dbReference type="OrthoDB" id="231918at2"/>
<dbReference type="InterPro" id="IPR003594">
    <property type="entry name" value="HATPase_dom"/>
</dbReference>
<proteinExistence type="predicted"/>
<evidence type="ECO:0000259" key="7">
    <source>
        <dbReference type="PROSITE" id="PS50109"/>
    </source>
</evidence>
<keyword evidence="6" id="KW-0812">Transmembrane</keyword>
<dbReference type="Gene3D" id="1.10.287.130">
    <property type="match status" value="1"/>
</dbReference>
<dbReference type="KEGG" id="pbs:Plabr_2914"/>
<dbReference type="Pfam" id="PF00989">
    <property type="entry name" value="PAS"/>
    <property type="match status" value="1"/>
</dbReference>
<dbReference type="SMART" id="SM00091">
    <property type="entry name" value="PAS"/>
    <property type="match status" value="4"/>
</dbReference>
<feature type="domain" description="Histidine kinase" evidence="7">
    <location>
        <begin position="1285"/>
        <end position="1498"/>
    </location>
</feature>
<keyword evidence="6" id="KW-0472">Membrane</keyword>
<dbReference type="SUPFAM" id="SSF55874">
    <property type="entry name" value="ATPase domain of HSP90 chaperone/DNA topoisomerase II/histidine kinase"/>
    <property type="match status" value="1"/>
</dbReference>
<evidence type="ECO:0000313" key="11">
    <source>
        <dbReference type="Proteomes" id="UP000006860"/>
    </source>
</evidence>
<evidence type="ECO:0000256" key="3">
    <source>
        <dbReference type="ARBA" id="ARBA00022553"/>
    </source>
</evidence>
<dbReference type="CDD" id="cd00082">
    <property type="entry name" value="HisKA"/>
    <property type="match status" value="1"/>
</dbReference>
<keyword evidence="3" id="KW-0597">Phosphoprotein</keyword>
<dbReference type="InterPro" id="IPR000014">
    <property type="entry name" value="PAS"/>
</dbReference>